<keyword evidence="5 6" id="KW-0472">Membrane</keyword>
<feature type="domain" description="Major facilitator superfamily (MFS) profile" evidence="7">
    <location>
        <begin position="1"/>
        <end position="192"/>
    </location>
</feature>
<dbReference type="PROSITE" id="PS50850">
    <property type="entry name" value="MFS"/>
    <property type="match status" value="1"/>
</dbReference>
<evidence type="ECO:0000256" key="3">
    <source>
        <dbReference type="ARBA" id="ARBA00022692"/>
    </source>
</evidence>
<dbReference type="GO" id="GO:0005886">
    <property type="term" value="C:plasma membrane"/>
    <property type="evidence" value="ECO:0007669"/>
    <property type="project" value="UniProtKB-SubCell"/>
</dbReference>
<keyword evidence="9" id="KW-1185">Reference proteome</keyword>
<gene>
    <name evidence="8" type="ORF">IQ241_13190</name>
</gene>
<protein>
    <submittedName>
        <fullName evidence="8">MFS transporter</fullName>
    </submittedName>
</protein>
<feature type="transmembrane region" description="Helical" evidence="6">
    <location>
        <begin position="361"/>
        <end position="386"/>
    </location>
</feature>
<evidence type="ECO:0000256" key="5">
    <source>
        <dbReference type="ARBA" id="ARBA00023136"/>
    </source>
</evidence>
<feature type="transmembrane region" description="Helical" evidence="6">
    <location>
        <begin position="230"/>
        <end position="250"/>
    </location>
</feature>
<feature type="transmembrane region" description="Helical" evidence="6">
    <location>
        <begin position="67"/>
        <end position="83"/>
    </location>
</feature>
<reference evidence="8" key="1">
    <citation type="submission" date="2020-10" db="EMBL/GenBank/DDBJ databases">
        <authorList>
            <person name="Castelo-Branco R."/>
            <person name="Eusebio N."/>
            <person name="Adriana R."/>
            <person name="Vieira A."/>
            <person name="Brugerolle De Fraissinette N."/>
            <person name="Rezende De Castro R."/>
            <person name="Schneider M.P."/>
            <person name="Vasconcelos V."/>
            <person name="Leao P.N."/>
        </authorList>
    </citation>
    <scope>NUCLEOTIDE SEQUENCE</scope>
    <source>
        <strain evidence="8">LEGE 07310</strain>
    </source>
</reference>
<dbReference type="RefSeq" id="WP_193907904.1">
    <property type="nucleotide sequence ID" value="NZ_JADEXG010000028.1"/>
</dbReference>
<dbReference type="Gene3D" id="1.20.1250.20">
    <property type="entry name" value="MFS general substrate transporter like domains"/>
    <property type="match status" value="1"/>
</dbReference>
<keyword evidence="2" id="KW-0813">Transport</keyword>
<feature type="transmembrane region" description="Helical" evidence="6">
    <location>
        <begin position="35"/>
        <end position="55"/>
    </location>
</feature>
<keyword evidence="4 6" id="KW-1133">Transmembrane helix</keyword>
<dbReference type="Pfam" id="PF07690">
    <property type="entry name" value="MFS_1"/>
    <property type="match status" value="1"/>
</dbReference>
<accession>A0A8J7A8X8</accession>
<feature type="transmembrane region" description="Helical" evidence="6">
    <location>
        <begin position="270"/>
        <end position="291"/>
    </location>
</feature>
<evidence type="ECO:0000313" key="9">
    <source>
        <dbReference type="Proteomes" id="UP000636505"/>
    </source>
</evidence>
<feature type="transmembrane region" description="Helical" evidence="6">
    <location>
        <begin position="328"/>
        <end position="349"/>
    </location>
</feature>
<evidence type="ECO:0000313" key="8">
    <source>
        <dbReference type="EMBL" id="MBE9078235.1"/>
    </source>
</evidence>
<dbReference type="InterPro" id="IPR020846">
    <property type="entry name" value="MFS_dom"/>
</dbReference>
<evidence type="ECO:0000256" key="2">
    <source>
        <dbReference type="ARBA" id="ARBA00022448"/>
    </source>
</evidence>
<feature type="transmembrane region" description="Helical" evidence="6">
    <location>
        <begin position="392"/>
        <end position="411"/>
    </location>
</feature>
<dbReference type="AlphaFoldDB" id="A0A8J7A8X8"/>
<sequence length="434" mass="46641">MSFGFFGIQVGWGLQMANTSAIFEYLGADAHQLPLLWLAAPLTGLVVQPVIGYLSDRTRSPLGRRRPYFLAGAILSSVALVLMPNASSLWMVAGLLWVLDTSINVSMTPFRSFVGDLLPEDQLTAGFSVQSLLQGLGAIAAAALPWVLTHGFHLAEADGNEVPFAVKLSFYIGAMAFLISVLWTVVSVREAPPAEPTEEQSSPGLGEGLNTMVREMGSALWHMPPVMRQLAWVQSFSWLGMFCMFLYFPPAIARNILGASSQGSALYAEGIAWAGLCIALYNAVCCIFAFALPHLVRAIGAKLTHTLCLIAGAVGLMSLGLIHDPYMVLLSMVGVGIAWASLLALPYALLIDALEPEQSCLYMGIFNLFIVLPEIIASLGLGWLMINVLDENRLTAVVIGGSFMLVAALLMQRVQPVESATETAEAVYQQSSVQ</sequence>
<keyword evidence="3 6" id="KW-0812">Transmembrane</keyword>
<comment type="caution">
    <text evidence="8">The sequence shown here is derived from an EMBL/GenBank/DDBJ whole genome shotgun (WGS) entry which is preliminary data.</text>
</comment>
<name>A0A8J7A8X8_9CYAN</name>
<dbReference type="SUPFAM" id="SSF103473">
    <property type="entry name" value="MFS general substrate transporter"/>
    <property type="match status" value="1"/>
</dbReference>
<feature type="transmembrane region" description="Helical" evidence="6">
    <location>
        <begin position="303"/>
        <end position="322"/>
    </location>
</feature>
<dbReference type="InterPro" id="IPR011701">
    <property type="entry name" value="MFS"/>
</dbReference>
<dbReference type="PANTHER" id="PTHR19432:SF35">
    <property type="entry name" value="SOLUTE CARRIER FAMILY 45 MEMBER 3 ISOFORM X1"/>
    <property type="match status" value="1"/>
</dbReference>
<comment type="subcellular location">
    <subcellularLocation>
        <location evidence="1">Cell membrane</location>
        <topology evidence="1">Multi-pass membrane protein</topology>
    </subcellularLocation>
</comment>
<evidence type="ECO:0000256" key="4">
    <source>
        <dbReference type="ARBA" id="ARBA00022989"/>
    </source>
</evidence>
<dbReference type="GO" id="GO:0022857">
    <property type="term" value="F:transmembrane transporter activity"/>
    <property type="evidence" value="ECO:0007669"/>
    <property type="project" value="InterPro"/>
</dbReference>
<evidence type="ECO:0000256" key="1">
    <source>
        <dbReference type="ARBA" id="ARBA00004651"/>
    </source>
</evidence>
<dbReference type="InterPro" id="IPR036259">
    <property type="entry name" value="MFS_trans_sf"/>
</dbReference>
<feature type="transmembrane region" description="Helical" evidence="6">
    <location>
        <begin position="168"/>
        <end position="186"/>
    </location>
</feature>
<evidence type="ECO:0000259" key="7">
    <source>
        <dbReference type="PROSITE" id="PS50850"/>
    </source>
</evidence>
<dbReference type="Proteomes" id="UP000636505">
    <property type="component" value="Unassembled WGS sequence"/>
</dbReference>
<feature type="transmembrane region" description="Helical" evidence="6">
    <location>
        <begin position="131"/>
        <end position="148"/>
    </location>
</feature>
<organism evidence="8 9">
    <name type="scientific">Vasconcelosia minhoensis LEGE 07310</name>
    <dbReference type="NCBI Taxonomy" id="915328"/>
    <lineage>
        <taxon>Bacteria</taxon>
        <taxon>Bacillati</taxon>
        <taxon>Cyanobacteriota</taxon>
        <taxon>Cyanophyceae</taxon>
        <taxon>Nodosilineales</taxon>
        <taxon>Cymatolegaceae</taxon>
        <taxon>Vasconcelosia</taxon>
        <taxon>Vasconcelosia minhoensis</taxon>
    </lineage>
</organism>
<dbReference type="PANTHER" id="PTHR19432">
    <property type="entry name" value="SUGAR TRANSPORTER"/>
    <property type="match status" value="1"/>
</dbReference>
<proteinExistence type="predicted"/>
<dbReference type="EMBL" id="JADEXG010000028">
    <property type="protein sequence ID" value="MBE9078235.1"/>
    <property type="molecule type" value="Genomic_DNA"/>
</dbReference>
<evidence type="ECO:0000256" key="6">
    <source>
        <dbReference type="SAM" id="Phobius"/>
    </source>
</evidence>